<dbReference type="Proteomes" id="UP000178724">
    <property type="component" value="Unassembled WGS sequence"/>
</dbReference>
<proteinExistence type="predicted"/>
<dbReference type="EMBL" id="METM01000008">
    <property type="protein sequence ID" value="OGB90462.1"/>
    <property type="molecule type" value="Genomic_DNA"/>
</dbReference>
<comment type="caution">
    <text evidence="1">The sequence shown here is derived from an EMBL/GenBank/DDBJ whole genome shotgun (WGS) entry which is preliminary data.</text>
</comment>
<gene>
    <name evidence="1" type="ORF">A2625_00745</name>
</gene>
<dbReference type="AlphaFoldDB" id="A0A1F4Q5F0"/>
<name>A0A1F4Q5F0_UNCSA</name>
<protein>
    <submittedName>
        <fullName evidence="1">Uncharacterized protein</fullName>
    </submittedName>
</protein>
<evidence type="ECO:0000313" key="2">
    <source>
        <dbReference type="Proteomes" id="UP000178724"/>
    </source>
</evidence>
<sequence>MTVDKIRHEIVLSADKAGFIRKAELIDETDNTLKLRLLVSRACFVQVYVNTRKNIINYVVVLNGQRIFGLDCDGGRWHQHPWSAPNKHQPADNISLDDFLFDAYEKLKGRGII</sequence>
<evidence type="ECO:0000313" key="1">
    <source>
        <dbReference type="EMBL" id="OGB90462.1"/>
    </source>
</evidence>
<reference evidence="1 2" key="1">
    <citation type="journal article" date="2016" name="Nat. Commun.">
        <title>Thousands of microbial genomes shed light on interconnected biogeochemical processes in an aquifer system.</title>
        <authorList>
            <person name="Anantharaman K."/>
            <person name="Brown C.T."/>
            <person name="Hug L.A."/>
            <person name="Sharon I."/>
            <person name="Castelle C.J."/>
            <person name="Probst A.J."/>
            <person name="Thomas B.C."/>
            <person name="Singh A."/>
            <person name="Wilkins M.J."/>
            <person name="Karaoz U."/>
            <person name="Brodie E.L."/>
            <person name="Williams K.H."/>
            <person name="Hubbard S.S."/>
            <person name="Banfield J.F."/>
        </authorList>
    </citation>
    <scope>NUCLEOTIDE SEQUENCE [LARGE SCALE GENOMIC DNA]</scope>
</reference>
<accession>A0A1F4Q5F0</accession>
<organism evidence="1 2">
    <name type="scientific">candidate division WOR-1 bacterium RIFCSPHIGHO2_01_FULL_53_15</name>
    <dbReference type="NCBI Taxonomy" id="1802564"/>
    <lineage>
        <taxon>Bacteria</taxon>
        <taxon>Bacillati</taxon>
        <taxon>Saganbacteria</taxon>
    </lineage>
</organism>